<feature type="coiled-coil region" evidence="1">
    <location>
        <begin position="12"/>
        <end position="39"/>
    </location>
</feature>
<reference evidence="3" key="2">
    <citation type="submission" date="2025-09" db="UniProtKB">
        <authorList>
            <consortium name="Ensembl"/>
        </authorList>
    </citation>
    <scope>IDENTIFICATION</scope>
</reference>
<evidence type="ECO:0000313" key="3">
    <source>
        <dbReference type="Ensembl" id="ENSOSIP00000002878.1"/>
    </source>
</evidence>
<sequence length="226" mass="26378">ATDEHLNCFLDIKVLQQRVAALELERTEFIRLKQQLEAEFNQKRAKFKELYLSKEGTDLTRTSALEEAQNELISMKGQLTQARAEIETIKAVATVSENTKQEAIDQVRSQWQEEVASLQAIMKDTVCEYEVQFHQRLEQERAQWNQYREAMERELGDLRRRLTEGQEKENLEDEMKKAQEDADKLRSVVMPLEQEITALKAKLTSSEDKVKELEASKVRFCFFTSV</sequence>
<dbReference type="PRINTS" id="PR01432">
    <property type="entry name" value="RABAPTIN"/>
</dbReference>
<dbReference type="Proteomes" id="UP000694383">
    <property type="component" value="Unplaced"/>
</dbReference>
<dbReference type="PANTHER" id="PTHR31179:SF5">
    <property type="entry name" value="RAB GTPASE-BINDING EFFECTOR PROTEIN 1"/>
    <property type="match status" value="1"/>
</dbReference>
<dbReference type="GO" id="GO:0008083">
    <property type="term" value="F:growth factor activity"/>
    <property type="evidence" value="ECO:0007669"/>
    <property type="project" value="InterPro"/>
</dbReference>
<proteinExistence type="predicted"/>
<evidence type="ECO:0000256" key="1">
    <source>
        <dbReference type="SAM" id="Coils"/>
    </source>
</evidence>
<dbReference type="GO" id="GO:0006897">
    <property type="term" value="P:endocytosis"/>
    <property type="evidence" value="ECO:0007669"/>
    <property type="project" value="InterPro"/>
</dbReference>
<dbReference type="PANTHER" id="PTHR31179">
    <property type="entry name" value="RAB GTPASE-BINDING EFFECTOR PROTEIN"/>
    <property type="match status" value="1"/>
</dbReference>
<accession>A0A8C7WT85</accession>
<dbReference type="GO" id="GO:0005096">
    <property type="term" value="F:GTPase activator activity"/>
    <property type="evidence" value="ECO:0007669"/>
    <property type="project" value="InterPro"/>
</dbReference>
<dbReference type="AlphaFoldDB" id="A0A8C7WT85"/>
<dbReference type="InterPro" id="IPR003914">
    <property type="entry name" value="Rabaptin"/>
</dbReference>
<reference evidence="3" key="1">
    <citation type="submission" date="2025-08" db="UniProtKB">
        <authorList>
            <consortium name="Ensembl"/>
        </authorList>
    </citation>
    <scope>IDENTIFICATION</scope>
</reference>
<keyword evidence="4" id="KW-1185">Reference proteome</keyword>
<dbReference type="GeneTree" id="ENSGT00530000063743"/>
<organism evidence="3 4">
    <name type="scientific">Oryzias sinensis</name>
    <name type="common">Chinese medaka</name>
    <dbReference type="NCBI Taxonomy" id="183150"/>
    <lineage>
        <taxon>Eukaryota</taxon>
        <taxon>Metazoa</taxon>
        <taxon>Chordata</taxon>
        <taxon>Craniata</taxon>
        <taxon>Vertebrata</taxon>
        <taxon>Euteleostomi</taxon>
        <taxon>Actinopterygii</taxon>
        <taxon>Neopterygii</taxon>
        <taxon>Teleostei</taxon>
        <taxon>Neoteleostei</taxon>
        <taxon>Acanthomorphata</taxon>
        <taxon>Ovalentaria</taxon>
        <taxon>Atherinomorphae</taxon>
        <taxon>Beloniformes</taxon>
        <taxon>Adrianichthyidae</taxon>
        <taxon>Oryziinae</taxon>
        <taxon>Oryzias</taxon>
    </lineage>
</organism>
<dbReference type="InterPro" id="IPR018514">
    <property type="entry name" value="Rabaptin_CC"/>
</dbReference>
<feature type="domain" description="Rabaptin coiled-coil" evidence="2">
    <location>
        <begin position="14"/>
        <end position="219"/>
    </location>
</feature>
<evidence type="ECO:0000313" key="4">
    <source>
        <dbReference type="Proteomes" id="UP000694383"/>
    </source>
</evidence>
<feature type="coiled-coil region" evidence="1">
    <location>
        <begin position="134"/>
        <end position="216"/>
    </location>
</feature>
<keyword evidence="1" id="KW-0175">Coiled coil</keyword>
<name>A0A8C7WT85_9TELE</name>
<protein>
    <recommendedName>
        <fullName evidence="2">Rabaptin coiled-coil domain-containing protein</fullName>
    </recommendedName>
</protein>
<dbReference type="Pfam" id="PF03528">
    <property type="entry name" value="Rabaptin"/>
    <property type="match status" value="1"/>
</dbReference>
<evidence type="ECO:0000259" key="2">
    <source>
        <dbReference type="Pfam" id="PF03528"/>
    </source>
</evidence>
<dbReference type="Ensembl" id="ENSOSIT00000003091.1">
    <property type="protein sequence ID" value="ENSOSIP00000002878.1"/>
    <property type="gene ID" value="ENSOSIG00000001802.1"/>
</dbReference>